<keyword evidence="3" id="KW-1185">Reference proteome</keyword>
<dbReference type="AlphaFoldDB" id="A0A4R5QE72"/>
<name>A0A4R5QE72_9PROT</name>
<dbReference type="RefSeq" id="WP_133289882.1">
    <property type="nucleotide sequence ID" value="NZ_SMSJ01000023.1"/>
</dbReference>
<dbReference type="Proteomes" id="UP000295096">
    <property type="component" value="Unassembled WGS sequence"/>
</dbReference>
<dbReference type="EMBL" id="SMSJ01000023">
    <property type="protein sequence ID" value="TDH61276.1"/>
    <property type="molecule type" value="Genomic_DNA"/>
</dbReference>
<evidence type="ECO:0000256" key="1">
    <source>
        <dbReference type="SAM" id="SignalP"/>
    </source>
</evidence>
<gene>
    <name evidence="2" type="ORF">E2C06_17360</name>
</gene>
<protein>
    <submittedName>
        <fullName evidence="2">Uncharacterized protein</fullName>
    </submittedName>
</protein>
<evidence type="ECO:0000313" key="3">
    <source>
        <dbReference type="Proteomes" id="UP000295096"/>
    </source>
</evidence>
<keyword evidence="1" id="KW-0732">Signal</keyword>
<sequence length="170" mass="18349">MLRLAAGLLFLLAQPAAAQPACEGLRGARLLSYRNPAWGFAMDYPAGFVLDPGSVPENGDSARFWAAGGRATAVVTGLRNRDGQSLAAVLAEAERDIGENGRGSITYRRVTPDWFVLSGYLADRIYYRRSFLGRGGAVIATLWIEFPRELKPCLEAAVATMSLSFRPVGP</sequence>
<organism evidence="2 3">
    <name type="scientific">Dankookia rubra</name>
    <dbReference type="NCBI Taxonomy" id="1442381"/>
    <lineage>
        <taxon>Bacteria</taxon>
        <taxon>Pseudomonadati</taxon>
        <taxon>Pseudomonadota</taxon>
        <taxon>Alphaproteobacteria</taxon>
        <taxon>Acetobacterales</taxon>
        <taxon>Roseomonadaceae</taxon>
        <taxon>Dankookia</taxon>
    </lineage>
</organism>
<accession>A0A4R5QE72</accession>
<reference evidence="2 3" key="1">
    <citation type="journal article" date="2016" name="J. Microbiol.">
        <title>Dankookia rubra gen. nov., sp. nov., an alphaproteobacterium isolated from sediment of a shallow stream.</title>
        <authorList>
            <person name="Kim W.H."/>
            <person name="Kim D.H."/>
            <person name="Kang K."/>
            <person name="Ahn T.Y."/>
        </authorList>
    </citation>
    <scope>NUCLEOTIDE SEQUENCE [LARGE SCALE GENOMIC DNA]</scope>
    <source>
        <strain evidence="2 3">JCM30602</strain>
    </source>
</reference>
<feature type="chain" id="PRO_5020659199" evidence="1">
    <location>
        <begin position="19"/>
        <end position="170"/>
    </location>
</feature>
<dbReference type="OrthoDB" id="996425at2"/>
<comment type="caution">
    <text evidence="2">The sequence shown here is derived from an EMBL/GenBank/DDBJ whole genome shotgun (WGS) entry which is preliminary data.</text>
</comment>
<proteinExistence type="predicted"/>
<evidence type="ECO:0000313" key="2">
    <source>
        <dbReference type="EMBL" id="TDH61276.1"/>
    </source>
</evidence>
<feature type="signal peptide" evidence="1">
    <location>
        <begin position="1"/>
        <end position="18"/>
    </location>
</feature>